<evidence type="ECO:0000256" key="6">
    <source>
        <dbReference type="RuleBase" id="RU362124"/>
    </source>
</evidence>
<evidence type="ECO:0000259" key="8">
    <source>
        <dbReference type="PROSITE" id="PS00715"/>
    </source>
</evidence>
<name>B8DKK5_NITV9</name>
<dbReference type="PROSITE" id="PS00715">
    <property type="entry name" value="SIGMA70_1"/>
    <property type="match status" value="1"/>
</dbReference>
<dbReference type="AlphaFoldDB" id="B8DKK5"/>
<feature type="domain" description="RNA polymerase sigma-70" evidence="9">
    <location>
        <begin position="430"/>
        <end position="456"/>
    </location>
</feature>
<dbReference type="GO" id="GO:0006352">
    <property type="term" value="P:DNA-templated transcription initiation"/>
    <property type="evidence" value="ECO:0007669"/>
    <property type="project" value="InterPro"/>
</dbReference>
<dbReference type="Gene3D" id="1.20.140.160">
    <property type="match status" value="1"/>
</dbReference>
<dbReference type="InterPro" id="IPR000943">
    <property type="entry name" value="RNA_pol_sigma70"/>
</dbReference>
<keyword evidence="2 6" id="KW-0805">Transcription regulation</keyword>
<dbReference type="NCBIfam" id="TIGR02937">
    <property type="entry name" value="sigma70-ECF"/>
    <property type="match status" value="1"/>
</dbReference>
<evidence type="ECO:0000256" key="3">
    <source>
        <dbReference type="ARBA" id="ARBA00023082"/>
    </source>
</evidence>
<dbReference type="InterPro" id="IPR013325">
    <property type="entry name" value="RNA_pol_sigma_r2"/>
</dbReference>
<feature type="region of interest" description="Disordered" evidence="7">
    <location>
        <begin position="1"/>
        <end position="187"/>
    </location>
</feature>
<dbReference type="PANTHER" id="PTHR30376">
    <property type="entry name" value="SIGMA FACTOR RPOH HEAT SHOCK RELATED"/>
    <property type="match status" value="1"/>
</dbReference>
<keyword evidence="4 6" id="KW-0238">DNA-binding</keyword>
<feature type="compositionally biased region" description="Basic and acidic residues" evidence="7">
    <location>
        <begin position="147"/>
        <end position="166"/>
    </location>
</feature>
<dbReference type="InterPro" id="IPR013324">
    <property type="entry name" value="RNA_pol_sigma_r3/r4-like"/>
</dbReference>
<dbReference type="NCBIfam" id="NF005143">
    <property type="entry name" value="PRK06596.1"/>
    <property type="match status" value="1"/>
</dbReference>
<dbReference type="Pfam" id="PF04545">
    <property type="entry name" value="Sigma70_r4"/>
    <property type="match status" value="1"/>
</dbReference>
<dbReference type="STRING" id="883.DvMF_0477"/>
<evidence type="ECO:0000313" key="10">
    <source>
        <dbReference type="EMBL" id="ACL07434.1"/>
    </source>
</evidence>
<dbReference type="SUPFAM" id="SSF88946">
    <property type="entry name" value="Sigma2 domain of RNA polymerase sigma factors"/>
    <property type="match status" value="1"/>
</dbReference>
<dbReference type="InterPro" id="IPR050813">
    <property type="entry name" value="Sigma-70_Factor"/>
</dbReference>
<dbReference type="EMBL" id="CP001197">
    <property type="protein sequence ID" value="ACL07434.1"/>
    <property type="molecule type" value="Genomic_DNA"/>
</dbReference>
<dbReference type="KEGG" id="dvm:DvMF_0477"/>
<dbReference type="InterPro" id="IPR009042">
    <property type="entry name" value="RNA_pol_sigma70_r1_2"/>
</dbReference>
<comment type="function">
    <text evidence="6">Sigma factors are initiation factors that promote the attachment of RNA polymerase to specific initiation sites and are then released.</text>
</comment>
<dbReference type="PANTHER" id="PTHR30376:SF3">
    <property type="entry name" value="RNA POLYMERASE SIGMA FACTOR RPOH"/>
    <property type="match status" value="1"/>
</dbReference>
<dbReference type="GO" id="GO:0003677">
    <property type="term" value="F:DNA binding"/>
    <property type="evidence" value="ECO:0007669"/>
    <property type="project" value="UniProtKB-KW"/>
</dbReference>
<feature type="compositionally biased region" description="Acidic residues" evidence="7">
    <location>
        <begin position="118"/>
        <end position="145"/>
    </location>
</feature>
<evidence type="ECO:0000256" key="7">
    <source>
        <dbReference type="SAM" id="MobiDB-lite"/>
    </source>
</evidence>
<feature type="domain" description="RNA polymerase sigma-70" evidence="8">
    <location>
        <begin position="257"/>
        <end position="270"/>
    </location>
</feature>
<dbReference type="eggNOG" id="COG0568">
    <property type="taxonomic scope" value="Bacteria"/>
</dbReference>
<dbReference type="CDD" id="cd06171">
    <property type="entry name" value="Sigma70_r4"/>
    <property type="match status" value="1"/>
</dbReference>
<dbReference type="InterPro" id="IPR007627">
    <property type="entry name" value="RNA_pol_sigma70_r2"/>
</dbReference>
<accession>B8DKK5</accession>
<sequence>MTDTVKTPRRAARTRGAKAAQSAQSVGHAGATGALSSAPGYSEAPEAPVTPEVVLEAEVLLDQQPEVATRARAKAGSGKSSSGKATAGKAARGRKAASAPAGDGDEDAPASAPLAGEAPDEADDDESADDELDIDFDGPGDDAIDVDLLHGDDDSPPARHDAHDGADASDESAGRHRSLPVLRPAMPGASTRDSLHLYLREISRFPLLKPDEEFDLARRVQEQGDSDAAFRLVTSHLRLVVKIAMDFQRRWMQNVLDLIQEGNVGLMRAVNKFDPEKGIKFSYYAAFWIKAYILKFIMDNWRMVKIGTTQAQRKLFYNLNKERQRLIAQGYDPDATILSEKLNVTVEQVIEMEQRLDSSDMSLDITVGEDSGGATRMDFLPALGPGIEETLANSEIARMVQDRVQTILPKLSDKEAYILQHRLLSEQPVTLREIGEKYDITRERVRQIEARLLQKLRDHLFKEIRDFSSDWISQ</sequence>
<evidence type="ECO:0000256" key="5">
    <source>
        <dbReference type="ARBA" id="ARBA00023163"/>
    </source>
</evidence>
<dbReference type="PRINTS" id="PR00046">
    <property type="entry name" value="SIGMA70FCT"/>
</dbReference>
<dbReference type="InterPro" id="IPR007630">
    <property type="entry name" value="RNA_pol_sigma70_r4"/>
</dbReference>
<evidence type="ECO:0000259" key="9">
    <source>
        <dbReference type="PROSITE" id="PS00716"/>
    </source>
</evidence>
<reference evidence="10" key="1">
    <citation type="submission" date="2008-10" db="EMBL/GenBank/DDBJ databases">
        <title>Complete sequence of Desulfovibrio vulgaris str. 'Miyazaki F'.</title>
        <authorList>
            <person name="Lucas S."/>
            <person name="Copeland A."/>
            <person name="Lapidus A."/>
            <person name="Glavina del Rio T."/>
            <person name="Dalin E."/>
            <person name="Tice H."/>
            <person name="Bruce D."/>
            <person name="Goodwin L."/>
            <person name="Pitluck S."/>
            <person name="Sims D."/>
            <person name="Brettin T."/>
            <person name="Detter J.C."/>
            <person name="Han C."/>
            <person name="Larimer F."/>
            <person name="Land M."/>
            <person name="Hauser L."/>
            <person name="Kyrpides N."/>
            <person name="Mikhailova N."/>
            <person name="Hazen T.C."/>
            <person name="Richardson P."/>
        </authorList>
    </citation>
    <scope>NUCLEOTIDE SEQUENCE</scope>
    <source>
        <strain evidence="10">Miyazaki F</strain>
    </source>
</reference>
<dbReference type="HOGENOM" id="CLU_014793_3_5_7"/>
<protein>
    <recommendedName>
        <fullName evidence="6">RNA polymerase sigma factor</fullName>
    </recommendedName>
</protein>
<evidence type="ECO:0000256" key="1">
    <source>
        <dbReference type="ARBA" id="ARBA00007788"/>
    </source>
</evidence>
<proteinExistence type="inferred from homology"/>
<evidence type="ECO:0000256" key="2">
    <source>
        <dbReference type="ARBA" id="ARBA00023015"/>
    </source>
</evidence>
<dbReference type="Pfam" id="PF04542">
    <property type="entry name" value="Sigma70_r2"/>
    <property type="match status" value="1"/>
</dbReference>
<organism evidence="10">
    <name type="scientific">Nitratidesulfovibrio vulgaris (strain DSM 19637 / Miyazaki F)</name>
    <name type="common">Desulfovibrio vulgaris</name>
    <dbReference type="NCBI Taxonomy" id="883"/>
    <lineage>
        <taxon>Bacteria</taxon>
        <taxon>Pseudomonadati</taxon>
        <taxon>Thermodesulfobacteriota</taxon>
        <taxon>Desulfovibrionia</taxon>
        <taxon>Desulfovibrionales</taxon>
        <taxon>Desulfovibrionaceae</taxon>
        <taxon>Nitratidesulfovibrio</taxon>
    </lineage>
</organism>
<dbReference type="SUPFAM" id="SSF88659">
    <property type="entry name" value="Sigma3 and sigma4 domains of RNA polymerase sigma factors"/>
    <property type="match status" value="1"/>
</dbReference>
<keyword evidence="5 6" id="KW-0804">Transcription</keyword>
<gene>
    <name evidence="10" type="ordered locus">DvMF_0477</name>
</gene>
<dbReference type="PROSITE" id="PS00716">
    <property type="entry name" value="SIGMA70_2"/>
    <property type="match status" value="1"/>
</dbReference>
<feature type="compositionally biased region" description="Basic residues" evidence="7">
    <location>
        <begin position="7"/>
        <end position="16"/>
    </location>
</feature>
<dbReference type="InterPro" id="IPR014284">
    <property type="entry name" value="RNA_pol_sigma-70_dom"/>
</dbReference>
<keyword evidence="3 6" id="KW-0731">Sigma factor</keyword>
<dbReference type="Gene3D" id="1.10.601.10">
    <property type="entry name" value="RNA Polymerase Primary Sigma Factor"/>
    <property type="match status" value="1"/>
</dbReference>
<comment type="similarity">
    <text evidence="1 6">Belongs to the sigma-70 factor family.</text>
</comment>
<feature type="compositionally biased region" description="Low complexity" evidence="7">
    <location>
        <begin position="74"/>
        <end position="102"/>
    </location>
</feature>
<dbReference type="Pfam" id="PF00140">
    <property type="entry name" value="Sigma70_r1_2"/>
    <property type="match status" value="1"/>
</dbReference>
<evidence type="ECO:0000256" key="4">
    <source>
        <dbReference type="ARBA" id="ARBA00023125"/>
    </source>
</evidence>
<dbReference type="GO" id="GO:0016987">
    <property type="term" value="F:sigma factor activity"/>
    <property type="evidence" value="ECO:0007669"/>
    <property type="project" value="UniProtKB-KW"/>
</dbReference>